<evidence type="ECO:0000256" key="2">
    <source>
        <dbReference type="SAM" id="MobiDB-lite"/>
    </source>
</evidence>
<feature type="domain" description="AB hydrolase-1" evidence="3">
    <location>
        <begin position="48"/>
        <end position="278"/>
    </location>
</feature>
<organism evidence="4 5">
    <name type="scientific">Sorangium cellulosum (strain So ce56)</name>
    <name type="common">Polyangium cellulosum (strain So ce56)</name>
    <dbReference type="NCBI Taxonomy" id="448385"/>
    <lineage>
        <taxon>Bacteria</taxon>
        <taxon>Pseudomonadati</taxon>
        <taxon>Myxococcota</taxon>
        <taxon>Polyangia</taxon>
        <taxon>Polyangiales</taxon>
        <taxon>Polyangiaceae</taxon>
        <taxon>Sorangium</taxon>
    </lineage>
</organism>
<dbReference type="STRING" id="448385.sce0598"/>
<dbReference type="Pfam" id="PF12697">
    <property type="entry name" value="Abhydrolase_6"/>
    <property type="match status" value="1"/>
</dbReference>
<evidence type="ECO:0000256" key="1">
    <source>
        <dbReference type="ARBA" id="ARBA00022801"/>
    </source>
</evidence>
<dbReference type="EC" id="3.7.1.-" evidence="4"/>
<dbReference type="PRINTS" id="PR00111">
    <property type="entry name" value="ABHYDROLASE"/>
</dbReference>
<dbReference type="InterPro" id="IPR000073">
    <property type="entry name" value="AB_hydrolase_1"/>
</dbReference>
<dbReference type="SUPFAM" id="SSF53474">
    <property type="entry name" value="alpha/beta-Hydrolases"/>
    <property type="match status" value="1"/>
</dbReference>
<dbReference type="GO" id="GO:0016787">
    <property type="term" value="F:hydrolase activity"/>
    <property type="evidence" value="ECO:0007669"/>
    <property type="project" value="UniProtKB-KW"/>
</dbReference>
<proteinExistence type="predicted"/>
<dbReference type="GO" id="GO:0016020">
    <property type="term" value="C:membrane"/>
    <property type="evidence" value="ECO:0007669"/>
    <property type="project" value="TreeGrafter"/>
</dbReference>
<dbReference type="EMBL" id="AM746676">
    <property type="protein sequence ID" value="CAN90755.1"/>
    <property type="molecule type" value="Genomic_DNA"/>
</dbReference>
<gene>
    <name evidence="4" type="ordered locus">sce0598</name>
</gene>
<dbReference type="Gene3D" id="3.40.50.1820">
    <property type="entry name" value="alpha/beta hydrolase"/>
    <property type="match status" value="1"/>
</dbReference>
<dbReference type="AlphaFoldDB" id="A9GVH0"/>
<keyword evidence="5" id="KW-1185">Reference proteome</keyword>
<keyword evidence="1 4" id="KW-0378">Hydrolase</keyword>
<dbReference type="Proteomes" id="UP000002139">
    <property type="component" value="Chromosome"/>
</dbReference>
<accession>A9GVH0</accession>
<evidence type="ECO:0000313" key="5">
    <source>
        <dbReference type="Proteomes" id="UP000002139"/>
    </source>
</evidence>
<name>A9GVH0_SORC5</name>
<dbReference type="InterPro" id="IPR050266">
    <property type="entry name" value="AB_hydrolase_sf"/>
</dbReference>
<evidence type="ECO:0000313" key="4">
    <source>
        <dbReference type="EMBL" id="CAN90755.1"/>
    </source>
</evidence>
<reference evidence="4 5" key="1">
    <citation type="journal article" date="2007" name="Nat. Biotechnol.">
        <title>Complete genome sequence of the myxobacterium Sorangium cellulosum.</title>
        <authorList>
            <person name="Schneiker S."/>
            <person name="Perlova O."/>
            <person name="Kaiser O."/>
            <person name="Gerth K."/>
            <person name="Alici A."/>
            <person name="Altmeyer M.O."/>
            <person name="Bartels D."/>
            <person name="Bekel T."/>
            <person name="Beyer S."/>
            <person name="Bode E."/>
            <person name="Bode H.B."/>
            <person name="Bolten C.J."/>
            <person name="Choudhuri J.V."/>
            <person name="Doss S."/>
            <person name="Elnakady Y.A."/>
            <person name="Frank B."/>
            <person name="Gaigalat L."/>
            <person name="Goesmann A."/>
            <person name="Groeger C."/>
            <person name="Gross F."/>
            <person name="Jelsbak L."/>
            <person name="Jelsbak L."/>
            <person name="Kalinowski J."/>
            <person name="Kegler C."/>
            <person name="Knauber T."/>
            <person name="Konietzny S."/>
            <person name="Kopp M."/>
            <person name="Krause L."/>
            <person name="Krug D."/>
            <person name="Linke B."/>
            <person name="Mahmud T."/>
            <person name="Martinez-Arias R."/>
            <person name="McHardy A.C."/>
            <person name="Merai M."/>
            <person name="Meyer F."/>
            <person name="Mormann S."/>
            <person name="Munoz-Dorado J."/>
            <person name="Perez J."/>
            <person name="Pradella S."/>
            <person name="Rachid S."/>
            <person name="Raddatz G."/>
            <person name="Rosenau F."/>
            <person name="Rueckert C."/>
            <person name="Sasse F."/>
            <person name="Scharfe M."/>
            <person name="Schuster S.C."/>
            <person name="Suen G."/>
            <person name="Treuner-Lange A."/>
            <person name="Velicer G.J."/>
            <person name="Vorholter F.-J."/>
            <person name="Weissman K.J."/>
            <person name="Welch R.D."/>
            <person name="Wenzel S.C."/>
            <person name="Whitworth D.E."/>
            <person name="Wilhelm S."/>
            <person name="Wittmann C."/>
            <person name="Bloecker H."/>
            <person name="Puehler A."/>
            <person name="Mueller R."/>
        </authorList>
    </citation>
    <scope>NUCLEOTIDE SEQUENCE [LARGE SCALE GENOMIC DNA]</scope>
    <source>
        <strain evidence="5">So ce56</strain>
    </source>
</reference>
<dbReference type="HOGENOM" id="CLU_020336_50_4_7"/>
<feature type="region of interest" description="Disordered" evidence="2">
    <location>
        <begin position="1"/>
        <end position="20"/>
    </location>
</feature>
<dbReference type="KEGG" id="scl:sce0598"/>
<dbReference type="PANTHER" id="PTHR43798:SF31">
    <property type="entry name" value="AB HYDROLASE SUPERFAMILY PROTEIN YCLE"/>
    <property type="match status" value="1"/>
</dbReference>
<sequence length="303" mass="32059">MRAPGGRGQDGPLDDSAQERGMSTVSVKEIAIDGRPASVHVGGQGEPLLLVHGAWGGASMHWAPVWERLAERFQVIAPDLPGIGRTDAPGLGALDAYARWLERLLDELAVSSAWCVGNSFGVSVVSSFATLFAARCRGLVFVNGVPIPPLPRLVGWLGARPLPRRMLRALMRKQTYNPRVLSRAYADPGRAPAALREVLESANPPQLEAVLDAAIQGGSRAPLSLNPLLVWGEADQLLGNSADDAKKLHASLPGSQLTFIPATGHMPQVENPEAFVDAVSRFIEARATAARPRGFGGQASPGA</sequence>
<evidence type="ECO:0000259" key="3">
    <source>
        <dbReference type="Pfam" id="PF12697"/>
    </source>
</evidence>
<dbReference type="PANTHER" id="PTHR43798">
    <property type="entry name" value="MONOACYLGLYCEROL LIPASE"/>
    <property type="match status" value="1"/>
</dbReference>
<protein>
    <submittedName>
        <fullName evidence="4">2-hydroxy-6-oxo-6-phenylhexa-2,4-dienoate hydrolase</fullName>
        <ecNumber evidence="4">3.7.1.-</ecNumber>
    </submittedName>
</protein>
<dbReference type="eggNOG" id="COG2267">
    <property type="taxonomic scope" value="Bacteria"/>
</dbReference>
<dbReference type="InterPro" id="IPR029058">
    <property type="entry name" value="AB_hydrolase_fold"/>
</dbReference>